<dbReference type="Gene3D" id="3.30.530.20">
    <property type="match status" value="1"/>
</dbReference>
<evidence type="ECO:0000313" key="2">
    <source>
        <dbReference type="EMBL" id="BFO18038.1"/>
    </source>
</evidence>
<dbReference type="CDD" id="cd07812">
    <property type="entry name" value="SRPBCC"/>
    <property type="match status" value="1"/>
</dbReference>
<evidence type="ECO:0008006" key="3">
    <source>
        <dbReference type="Google" id="ProtNLM"/>
    </source>
</evidence>
<dbReference type="AlphaFoldDB" id="A0AAT9HLM6"/>
<name>A0AAT9HLM6_9ACTN</name>
<evidence type="ECO:0000256" key="1">
    <source>
        <dbReference type="SAM" id="MobiDB-lite"/>
    </source>
</evidence>
<reference evidence="2" key="2">
    <citation type="submission" date="2024-07" db="EMBL/GenBank/DDBJ databases">
        <title>Streptomyces haneummycinica sp. nov., a new antibiotic-producing actinobacterium isolated from marine sediment.</title>
        <authorList>
            <person name="Uemura M."/>
            <person name="Hamada M."/>
            <person name="Hirano S."/>
            <person name="Kobayashi K."/>
            <person name="Ohshiro T."/>
            <person name="Kobayashi T."/>
            <person name="Terahara T."/>
        </authorList>
    </citation>
    <scope>NUCLEOTIDE SEQUENCE</scope>
    <source>
        <strain evidence="2">KM77-8</strain>
    </source>
</reference>
<gene>
    <name evidence="2" type="ORF">SHKM778_44260</name>
</gene>
<protein>
    <recommendedName>
        <fullName evidence="3">SRPBCC family protein</fullName>
    </recommendedName>
</protein>
<feature type="region of interest" description="Disordered" evidence="1">
    <location>
        <begin position="149"/>
        <end position="216"/>
    </location>
</feature>
<proteinExistence type="predicted"/>
<dbReference type="InterPro" id="IPR023393">
    <property type="entry name" value="START-like_dom_sf"/>
</dbReference>
<accession>A0AAT9HLM6</accession>
<dbReference type="SUPFAM" id="SSF55961">
    <property type="entry name" value="Bet v1-like"/>
    <property type="match status" value="1"/>
</dbReference>
<sequence length="216" mass="24253">MARSRRLILSSPSGVWNLLSDGRRYGEWVSGTQRVTAADPHWPDVGARLQVRVGVGPLALEDICVVRICEPRRRLELEARAEPFGAARIAMNLIPWGEHTLFLLDWHPLRGPGIRMHGLPVDYLVSIRNGMMLTKLARIAVRERGASPVPWGCRTAPPHPDSSPRSRSACGRPRLRAEERHRPWQTHPARSGEPPQAPEPPIGPWARISSPAWRWS</sequence>
<reference evidence="2" key="1">
    <citation type="submission" date="2024-06" db="EMBL/GenBank/DDBJ databases">
        <authorList>
            <consortium name="consrtm"/>
            <person name="Uemura M."/>
            <person name="Terahara T."/>
        </authorList>
    </citation>
    <scope>NUCLEOTIDE SEQUENCE</scope>
    <source>
        <strain evidence="2">KM77-8</strain>
    </source>
</reference>
<dbReference type="EMBL" id="AP035768">
    <property type="protein sequence ID" value="BFO18038.1"/>
    <property type="molecule type" value="Genomic_DNA"/>
</dbReference>
<organism evidence="2">
    <name type="scientific">Streptomyces haneummycinicus</name>
    <dbReference type="NCBI Taxonomy" id="3074435"/>
    <lineage>
        <taxon>Bacteria</taxon>
        <taxon>Bacillati</taxon>
        <taxon>Actinomycetota</taxon>
        <taxon>Actinomycetes</taxon>
        <taxon>Kitasatosporales</taxon>
        <taxon>Streptomycetaceae</taxon>
        <taxon>Streptomyces</taxon>
    </lineage>
</organism>